<dbReference type="CTD" id="79058"/>
<dbReference type="InterPro" id="IPR021569">
    <property type="entry name" value="TUG-UBL1"/>
</dbReference>
<dbReference type="AlphaFoldDB" id="A0AAJ7UEV5"/>
<dbReference type="FunFam" id="3.10.20.90:FF:000204">
    <property type="entry name" value="tether containing UBX domain for GLUT4"/>
    <property type="match status" value="1"/>
</dbReference>
<dbReference type="SUPFAM" id="SSF54236">
    <property type="entry name" value="Ubiquitin-like"/>
    <property type="match status" value="2"/>
</dbReference>
<proteinExistence type="predicted"/>
<dbReference type="GO" id="GO:0012506">
    <property type="term" value="C:vesicle membrane"/>
    <property type="evidence" value="ECO:0007669"/>
    <property type="project" value="TreeGrafter"/>
</dbReference>
<dbReference type="GO" id="GO:0005634">
    <property type="term" value="C:nucleus"/>
    <property type="evidence" value="ECO:0007669"/>
    <property type="project" value="TreeGrafter"/>
</dbReference>
<feature type="domain" description="UBX" evidence="3">
    <location>
        <begin position="409"/>
        <end position="485"/>
    </location>
</feature>
<feature type="region of interest" description="Disordered" evidence="2">
    <location>
        <begin position="538"/>
        <end position="575"/>
    </location>
</feature>
<evidence type="ECO:0000313" key="4">
    <source>
        <dbReference type="Proteomes" id="UP001318040"/>
    </source>
</evidence>
<dbReference type="CDD" id="cd16118">
    <property type="entry name" value="UBX2_UBXN9"/>
    <property type="match status" value="1"/>
</dbReference>
<dbReference type="Proteomes" id="UP001318040">
    <property type="component" value="Chromosome 3"/>
</dbReference>
<dbReference type="PANTHER" id="PTHR46467:SF1">
    <property type="entry name" value="TETHER CONTAINING UBX DOMAIN FOR GLUT4"/>
    <property type="match status" value="1"/>
</dbReference>
<sequence>MAASVTVSVLAPNGRRQNVRIGASTLLMQVLEEVCKKQNFSADDYDLKFQRSILDLSMQGRFANLPNNAKLEMVPSSRQRSSVEAQVRIALQAPDGTRMQHGFMTSATLWDVVTNFPQSRLVAEQQGEGSTPACVYTHDEYVGEEVLKKTTLKSLGITGGSAIIRFLVKRELTPSSRGGRPSDGEGPSQLPADPGDPGDLQPEPRGGGSPRPGTSTRQNNNVGDDDDNDDDGKRTPVAPFVPFGGGGQRLGGSDGGAPAGGGGGGVAATAAQHRVVPSTSASAQGRAATGPTQAKKYRVDRGEQQEVETVSQVQPAGLSQASQDFSSEELARPCERQALVFNPSLDVSHAGGGGGGAATGDELPDEFFEVTVDDVRRRLEQLKRERIKMEEAPLTTQALRESQELEKMKRYPQVVIRVQFPDRNILQGVFRPNEPVCALVELVRSCLEEPAPPFYLYTAPPKRVLDASTQTLFKANLFPTSLVHFGCTVKRDHYLKLAILEATEPQVHADAILCSVLPKTPVPGAAASATTLYPIPDSCEACDDDPDSEPVAGPSHEASKPTATVPKWLKLPGKR</sequence>
<dbReference type="KEGG" id="pmrn:116956778"/>
<dbReference type="PANTHER" id="PTHR46467">
    <property type="entry name" value="TETHER CONTAINING UBX DOMAIN FOR GLUT4"/>
    <property type="match status" value="1"/>
</dbReference>
<accession>A0AAJ7UEV5</accession>
<dbReference type="GO" id="GO:0006886">
    <property type="term" value="P:intracellular protein transport"/>
    <property type="evidence" value="ECO:0007669"/>
    <property type="project" value="TreeGrafter"/>
</dbReference>
<dbReference type="InterPro" id="IPR029071">
    <property type="entry name" value="Ubiquitin-like_domsf"/>
</dbReference>
<dbReference type="InterPro" id="IPR001012">
    <property type="entry name" value="UBX_dom"/>
</dbReference>
<feature type="compositionally biased region" description="Gly residues" evidence="2">
    <location>
        <begin position="243"/>
        <end position="266"/>
    </location>
</feature>
<dbReference type="CDD" id="cd16105">
    <property type="entry name" value="Ubl_ASPSCR1_like"/>
    <property type="match status" value="1"/>
</dbReference>
<dbReference type="Pfam" id="PF00789">
    <property type="entry name" value="UBX"/>
    <property type="match status" value="1"/>
</dbReference>
<dbReference type="InterPro" id="IPR059238">
    <property type="entry name" value="UBX1_UBXN9"/>
</dbReference>
<keyword evidence="4" id="KW-1185">Reference proteome</keyword>
<dbReference type="GO" id="GO:0042593">
    <property type="term" value="P:glucose homeostasis"/>
    <property type="evidence" value="ECO:0007669"/>
    <property type="project" value="TreeGrafter"/>
</dbReference>
<dbReference type="GO" id="GO:0005737">
    <property type="term" value="C:cytoplasm"/>
    <property type="evidence" value="ECO:0007669"/>
    <property type="project" value="TreeGrafter"/>
</dbReference>
<evidence type="ECO:0000313" key="5">
    <source>
        <dbReference type="RefSeq" id="XP_032834479.1"/>
    </source>
</evidence>
<name>A0AAJ7UEV5_PETMA</name>
<protein>
    <submittedName>
        <fullName evidence="5">Tether containing UBX domain for GLUT4 isoform X1</fullName>
    </submittedName>
</protein>
<feature type="compositionally biased region" description="Low complexity" evidence="2">
    <location>
        <begin position="211"/>
        <end position="222"/>
    </location>
</feature>
<gene>
    <name evidence="5" type="primary">ASPSCR1</name>
</gene>
<keyword evidence="1" id="KW-0175">Coiled coil</keyword>
<feature type="coiled-coil region" evidence="1">
    <location>
        <begin position="365"/>
        <end position="392"/>
    </location>
</feature>
<feature type="region of interest" description="Disordered" evidence="2">
    <location>
        <begin position="173"/>
        <end position="328"/>
    </location>
</feature>
<evidence type="ECO:0000259" key="3">
    <source>
        <dbReference type="PROSITE" id="PS50033"/>
    </source>
</evidence>
<dbReference type="CDD" id="cd17075">
    <property type="entry name" value="UBX1_UBXN9"/>
    <property type="match status" value="1"/>
</dbReference>
<evidence type="ECO:0000256" key="2">
    <source>
        <dbReference type="SAM" id="MobiDB-lite"/>
    </source>
</evidence>
<dbReference type="Pfam" id="PF11470">
    <property type="entry name" value="TUG-UBL1"/>
    <property type="match status" value="1"/>
</dbReference>
<reference evidence="5" key="1">
    <citation type="submission" date="2025-08" db="UniProtKB">
        <authorList>
            <consortium name="RefSeq"/>
        </authorList>
    </citation>
    <scope>IDENTIFICATION</scope>
    <source>
        <tissue evidence="5">Sperm</tissue>
    </source>
</reference>
<dbReference type="PROSITE" id="PS50033">
    <property type="entry name" value="UBX"/>
    <property type="match status" value="1"/>
</dbReference>
<evidence type="ECO:0000256" key="1">
    <source>
        <dbReference type="SAM" id="Coils"/>
    </source>
</evidence>
<dbReference type="Gene3D" id="3.10.20.90">
    <property type="entry name" value="Phosphatidylinositol 3-kinase Catalytic Subunit, Chain A, domain 1"/>
    <property type="match status" value="2"/>
</dbReference>
<organism evidence="4 5">
    <name type="scientific">Petromyzon marinus</name>
    <name type="common">Sea lamprey</name>
    <dbReference type="NCBI Taxonomy" id="7757"/>
    <lineage>
        <taxon>Eukaryota</taxon>
        <taxon>Metazoa</taxon>
        <taxon>Chordata</taxon>
        <taxon>Craniata</taxon>
        <taxon>Vertebrata</taxon>
        <taxon>Cyclostomata</taxon>
        <taxon>Hyperoartia</taxon>
        <taxon>Petromyzontiformes</taxon>
        <taxon>Petromyzontidae</taxon>
        <taxon>Petromyzon</taxon>
    </lineage>
</organism>
<dbReference type="RefSeq" id="XP_032834479.1">
    <property type="nucleotide sequence ID" value="XM_032978588.1"/>
</dbReference>